<dbReference type="EC" id="2.7.1.92" evidence="8"/>
<dbReference type="GO" id="GO:0047590">
    <property type="term" value="F:5-dehydro-2-deoxygluconokinase activity"/>
    <property type="evidence" value="ECO:0007669"/>
    <property type="project" value="UniProtKB-EC"/>
</dbReference>
<gene>
    <name evidence="8" type="primary">iolC</name>
    <name evidence="8" type="ORF">GBZ48_21175</name>
</gene>
<evidence type="ECO:0000256" key="3">
    <source>
        <dbReference type="ARBA" id="ARBA00022741"/>
    </source>
</evidence>
<evidence type="ECO:0000313" key="8">
    <source>
        <dbReference type="EMBL" id="NUB01770.1"/>
    </source>
</evidence>
<dbReference type="InterPro" id="IPR002173">
    <property type="entry name" value="Carboh/pur_kinase_PfkB_CS"/>
</dbReference>
<dbReference type="Pfam" id="PF00294">
    <property type="entry name" value="PfkB"/>
    <property type="match status" value="1"/>
</dbReference>
<dbReference type="EMBL" id="WHOS01000030">
    <property type="protein sequence ID" value="NUB01770.1"/>
    <property type="molecule type" value="Genomic_DNA"/>
</dbReference>
<keyword evidence="3" id="KW-0547">Nucleotide-binding</keyword>
<dbReference type="InterPro" id="IPR030830">
    <property type="entry name" value="Myo_inos_IolC"/>
</dbReference>
<evidence type="ECO:0000256" key="4">
    <source>
        <dbReference type="ARBA" id="ARBA00022777"/>
    </source>
</evidence>
<evidence type="ECO:0000256" key="5">
    <source>
        <dbReference type="ARBA" id="ARBA00022840"/>
    </source>
</evidence>
<dbReference type="Proteomes" id="UP000605086">
    <property type="component" value="Unassembled WGS sequence"/>
</dbReference>
<evidence type="ECO:0000256" key="1">
    <source>
        <dbReference type="ARBA" id="ARBA00010688"/>
    </source>
</evidence>
<dbReference type="InterPro" id="IPR029056">
    <property type="entry name" value="Ribokinase-like"/>
</dbReference>
<dbReference type="PANTHER" id="PTHR43085">
    <property type="entry name" value="HEXOKINASE FAMILY MEMBER"/>
    <property type="match status" value="1"/>
</dbReference>
<dbReference type="CDD" id="cd01166">
    <property type="entry name" value="KdgK"/>
    <property type="match status" value="1"/>
</dbReference>
<dbReference type="Gene3D" id="3.40.1190.20">
    <property type="match status" value="1"/>
</dbReference>
<dbReference type="Pfam" id="PF09863">
    <property type="entry name" value="DUF2090"/>
    <property type="match status" value="1"/>
</dbReference>
<dbReference type="InterPro" id="IPR018659">
    <property type="entry name" value="DUF2090"/>
</dbReference>
<feature type="domain" description="DUF2090" evidence="7">
    <location>
        <begin position="331"/>
        <end position="637"/>
    </location>
</feature>
<dbReference type="PANTHER" id="PTHR43085:SF49">
    <property type="entry name" value="5-DEHYDRO-2-DEOXYGLUCONOKINASE"/>
    <property type="match status" value="1"/>
</dbReference>
<evidence type="ECO:0000259" key="6">
    <source>
        <dbReference type="Pfam" id="PF00294"/>
    </source>
</evidence>
<dbReference type="InterPro" id="IPR011611">
    <property type="entry name" value="PfkB_dom"/>
</dbReference>
<evidence type="ECO:0000259" key="7">
    <source>
        <dbReference type="Pfam" id="PF09863"/>
    </source>
</evidence>
<accession>A0ABX2KDS3</accession>
<dbReference type="PROSITE" id="PS00583">
    <property type="entry name" value="PFKB_KINASES_1"/>
    <property type="match status" value="1"/>
</dbReference>
<dbReference type="NCBIfam" id="TIGR04382">
    <property type="entry name" value="myo_inos_iolC_N"/>
    <property type="match status" value="1"/>
</dbReference>
<comment type="caution">
    <text evidence="8">The sequence shown here is derived from an EMBL/GenBank/DDBJ whole genome shotgun (WGS) entry which is preliminary data.</text>
</comment>
<dbReference type="InterPro" id="IPR023314">
    <property type="entry name" value="Myo_inos_IolC-like_sf"/>
</dbReference>
<dbReference type="InterPro" id="IPR050306">
    <property type="entry name" value="PfkB_Carbo_kinase"/>
</dbReference>
<feature type="domain" description="Carbohydrate kinase PfkB" evidence="6">
    <location>
        <begin position="13"/>
        <end position="328"/>
    </location>
</feature>
<dbReference type="RefSeq" id="WP_174472811.1">
    <property type="nucleotide sequence ID" value="NZ_JAGINN010000013.1"/>
</dbReference>
<dbReference type="Gene3D" id="3.20.20.70">
    <property type="entry name" value="Aldolase class I"/>
    <property type="match status" value="1"/>
</dbReference>
<evidence type="ECO:0000256" key="2">
    <source>
        <dbReference type="ARBA" id="ARBA00022679"/>
    </source>
</evidence>
<protein>
    <submittedName>
        <fullName evidence="8">5-dehydro-2-deoxygluconokinase</fullName>
        <ecNumber evidence="8">2.7.1.92</ecNumber>
    </submittedName>
</protein>
<keyword evidence="4" id="KW-0418">Kinase</keyword>
<dbReference type="PROSITE" id="PS00584">
    <property type="entry name" value="PFKB_KINASES_2"/>
    <property type="match status" value="1"/>
</dbReference>
<keyword evidence="5" id="KW-0067">ATP-binding</keyword>
<keyword evidence="9" id="KW-1185">Reference proteome</keyword>
<proteinExistence type="inferred from homology"/>
<dbReference type="SUPFAM" id="SSF53613">
    <property type="entry name" value="Ribokinase-like"/>
    <property type="match status" value="1"/>
</dbReference>
<name>A0ABX2KDS3_9PROT</name>
<comment type="similarity">
    <text evidence="1">Belongs to the carbohydrate kinase PfkB family.</text>
</comment>
<keyword evidence="2 8" id="KW-0808">Transferase</keyword>
<evidence type="ECO:0000313" key="9">
    <source>
        <dbReference type="Proteomes" id="UP000605086"/>
    </source>
</evidence>
<sequence>MPTQRGQTERELDVISIGRSSVDLYGEQVGGRLEDMQSFAKYVGGCPTNIAVGTSRLGLRSALLTRVGDEHMGRFIREQLVREGVDTGCVITDPERLTALVILGIRDRKTFPLIFYRENCADMAICEEDVREDFIASARAVVVSGTHFSTPTTEAAMRKAMRLARASGTKVVFDIDYRPVLWKLTGHGLGEERFVADGGVTALLQTILPGCDLIVGTEEEFHIAGGSTDTLAALRRVRALTGATLVCKRGPMGCVVFPGAIPDSLEQGIRGPGFPVEVYNVLGAGDAFMSGFLRGWLRDHPLEECCAFANACGAFAVSRHGCAPAIPTWTELSCFLENGSPTPRLREDARLSHIHWATTRRRDWPEVMAFAIDHRAQLEAMATRLGADRARISDFKLLALQAARRACDGRDGFGMLLDGIHGQDALDALTGTGAWIGRPVELPGSRPLRFEGGPDVAVTIREWPAEHVVKCLAFYHPDDEEALRTEQEQRIQTLFAACRATGHELLLEIIPPRGMPTGDDTISRALERFYGLGIHPDWWKLPSPASQGAWNNIAGTIDRHDPLCRGVLILGLDAPEEELKAGLALAARQPVCKGFAVGRTLFGTAAEAWLAGSIDDAAAVAAMEAAYGRLIAFWQEQRSRHGRSPA</sequence>
<dbReference type="Gene3D" id="2.20.150.10">
    <property type="entry name" value="putative 5-dehydro-2- deoxygluconokinase"/>
    <property type="match status" value="1"/>
</dbReference>
<dbReference type="InterPro" id="IPR013785">
    <property type="entry name" value="Aldolase_TIM"/>
</dbReference>
<reference evidence="8 9" key="1">
    <citation type="submission" date="2019-10" db="EMBL/GenBank/DDBJ databases">
        <title>Genome sequence of Azospirillum melinis.</title>
        <authorList>
            <person name="Ambrosini A."/>
            <person name="Sant'Anna F.H."/>
            <person name="Cassan F.D."/>
            <person name="Souza E.M."/>
            <person name="Passaglia L.M.P."/>
        </authorList>
    </citation>
    <scope>NUCLEOTIDE SEQUENCE [LARGE SCALE GENOMIC DNA]</scope>
    <source>
        <strain evidence="8 9">TMCY0552</strain>
    </source>
</reference>
<organism evidence="8 9">
    <name type="scientific">Azospirillum melinis</name>
    <dbReference type="NCBI Taxonomy" id="328839"/>
    <lineage>
        <taxon>Bacteria</taxon>
        <taxon>Pseudomonadati</taxon>
        <taxon>Pseudomonadota</taxon>
        <taxon>Alphaproteobacteria</taxon>
        <taxon>Rhodospirillales</taxon>
        <taxon>Azospirillaceae</taxon>
        <taxon>Azospirillum</taxon>
    </lineage>
</organism>